<name>A0A565ATM1_9BRAS</name>
<dbReference type="GO" id="GO:0000285">
    <property type="term" value="F:1-phosphatidylinositol-3-phosphate 5-kinase activity"/>
    <property type="evidence" value="ECO:0007669"/>
    <property type="project" value="TreeGrafter"/>
</dbReference>
<reference evidence="1" key="1">
    <citation type="submission" date="2019-07" db="EMBL/GenBank/DDBJ databases">
        <authorList>
            <person name="Dittberner H."/>
        </authorList>
    </citation>
    <scope>NUCLEOTIDE SEQUENCE [LARGE SCALE GENOMIC DNA]</scope>
</reference>
<evidence type="ECO:0000313" key="2">
    <source>
        <dbReference type="Proteomes" id="UP000489600"/>
    </source>
</evidence>
<proteinExistence type="predicted"/>
<dbReference type="EMBL" id="CABITT030000001">
    <property type="protein sequence ID" value="VVA92244.1"/>
    <property type="molecule type" value="Genomic_DNA"/>
</dbReference>
<dbReference type="GO" id="GO:0046854">
    <property type="term" value="P:phosphatidylinositol phosphate biosynthetic process"/>
    <property type="evidence" value="ECO:0007669"/>
    <property type="project" value="TreeGrafter"/>
</dbReference>
<accession>A0A565ATM1</accession>
<comment type="caution">
    <text evidence="1">The sequence shown here is derived from an EMBL/GenBank/DDBJ whole genome shotgun (WGS) entry which is preliminary data.</text>
</comment>
<dbReference type="PANTHER" id="PTHR45748">
    <property type="entry name" value="1-PHOSPHATIDYLINOSITOL 3-PHOSPHATE 5-KINASE-RELATED"/>
    <property type="match status" value="1"/>
</dbReference>
<dbReference type="AlphaFoldDB" id="A0A565ATM1"/>
<dbReference type="PANTHER" id="PTHR45748:SF14">
    <property type="entry name" value="1-PHOSPHATIDYLINOSITOL-3-PHOSPHATE 5-KINASE FAB1C-RELATED"/>
    <property type="match status" value="1"/>
</dbReference>
<sequence length="138" mass="15766">MKFFRVRRISHNNHHFENNDHIWYPPPLKDGTESSGFLYDEEDSDSEHFASEFSLSMSFSSHNPAREDPLRTVENDQLRALVAELLHGYNTDWLDIVTTLARKAASFIKPDTTSIGTSMDPGHYVKIKCLASGNPNQR</sequence>
<dbReference type="GO" id="GO:0010008">
    <property type="term" value="C:endosome membrane"/>
    <property type="evidence" value="ECO:0007669"/>
    <property type="project" value="TreeGrafter"/>
</dbReference>
<evidence type="ECO:0000313" key="1">
    <source>
        <dbReference type="EMBL" id="VVA92244.1"/>
    </source>
</evidence>
<dbReference type="Proteomes" id="UP000489600">
    <property type="component" value="Unassembled WGS sequence"/>
</dbReference>
<keyword evidence="2" id="KW-1185">Reference proteome</keyword>
<organism evidence="1 2">
    <name type="scientific">Arabis nemorensis</name>
    <dbReference type="NCBI Taxonomy" id="586526"/>
    <lineage>
        <taxon>Eukaryota</taxon>
        <taxon>Viridiplantae</taxon>
        <taxon>Streptophyta</taxon>
        <taxon>Embryophyta</taxon>
        <taxon>Tracheophyta</taxon>
        <taxon>Spermatophyta</taxon>
        <taxon>Magnoliopsida</taxon>
        <taxon>eudicotyledons</taxon>
        <taxon>Gunneridae</taxon>
        <taxon>Pentapetalae</taxon>
        <taxon>rosids</taxon>
        <taxon>malvids</taxon>
        <taxon>Brassicales</taxon>
        <taxon>Brassicaceae</taxon>
        <taxon>Arabideae</taxon>
        <taxon>Arabis</taxon>
    </lineage>
</organism>
<dbReference type="OrthoDB" id="1726676at2759"/>
<gene>
    <name evidence="1" type="ORF">ANE_LOCUS2689</name>
</gene>
<protein>
    <submittedName>
        <fullName evidence="1">Uncharacterized protein</fullName>
    </submittedName>
</protein>